<feature type="region of interest" description="Disordered" evidence="2">
    <location>
        <begin position="1"/>
        <end position="34"/>
    </location>
</feature>
<feature type="transmembrane region" description="Helical" evidence="3">
    <location>
        <begin position="141"/>
        <end position="161"/>
    </location>
</feature>
<dbReference type="Pfam" id="PF09591">
    <property type="entry name" value="DUF2463"/>
    <property type="match status" value="1"/>
</dbReference>
<feature type="region of interest" description="Disordered" evidence="2">
    <location>
        <begin position="51"/>
        <end position="78"/>
    </location>
</feature>
<gene>
    <name evidence="4" type="ORF">ECU06_1690</name>
</gene>
<accession>M1KBR9</accession>
<proteinExistence type="inferred from homology"/>
<evidence type="ECO:0000256" key="1">
    <source>
        <dbReference type="ARBA" id="ARBA00010346"/>
    </source>
</evidence>
<keyword evidence="3" id="KW-1133">Transmembrane helix</keyword>
<dbReference type="VEuPathDB" id="MicrosporidiaDB:ECU06_0030"/>
<comment type="similarity">
    <text evidence="1">Belongs to the UPF0328 family.</text>
</comment>
<feature type="compositionally biased region" description="Polar residues" evidence="2">
    <location>
        <begin position="61"/>
        <end position="76"/>
    </location>
</feature>
<reference evidence="4" key="1">
    <citation type="journal article" date="2013" name="Eukaryot. Cell">
        <title>Extremely Reduced Levels of Heterozygosity in the Vertebrate Pathogen Encephalitozoon cuniculi.</title>
        <authorList>
            <person name="Selman M."/>
            <person name="Sak B."/>
            <person name="Kvac M."/>
            <person name="Farinelli L."/>
            <person name="Weiss L.M."/>
            <person name="Corradi N."/>
        </authorList>
    </citation>
    <scope>NUCLEOTIDE SEQUENCE</scope>
</reference>
<evidence type="ECO:0000256" key="2">
    <source>
        <dbReference type="SAM" id="MobiDB-lite"/>
    </source>
</evidence>
<name>M1KBR9_ENCCN</name>
<evidence type="ECO:0000256" key="3">
    <source>
        <dbReference type="SAM" id="Phobius"/>
    </source>
</evidence>
<dbReference type="AlphaFoldDB" id="M1KBR9"/>
<feature type="compositionally biased region" description="Polar residues" evidence="2">
    <location>
        <begin position="10"/>
        <end position="19"/>
    </location>
</feature>
<protein>
    <submittedName>
        <fullName evidence="4">Uncharacterized protein</fullName>
    </submittedName>
</protein>
<feature type="transmembrane region" description="Helical" evidence="3">
    <location>
        <begin position="109"/>
        <end position="129"/>
    </location>
</feature>
<keyword evidence="3" id="KW-0472">Membrane</keyword>
<sequence>MVRHSKNILPKTTNPNPESNRYPPHPADPSHPSRYHLHLQAHHLRSPLLSASAENRRRDPQNLSTTKATSPSTHQSPILPDDIHSILLLCPYEHHTHNRATHRELHSSAVLNNNLVAFVPTAFPTLIYLVLNEDRFGESPFLRFITVLFPSSYSAAQYLLLPHTSWKETGK</sequence>
<evidence type="ECO:0000313" key="4">
    <source>
        <dbReference type="EMBL" id="AGE96650.1"/>
    </source>
</evidence>
<dbReference type="InterPro" id="IPR019081">
    <property type="entry name" value="UPF0328"/>
</dbReference>
<organism evidence="4">
    <name type="scientific">Encephalitozoon cuniculi</name>
    <name type="common">Microsporidian parasite</name>
    <dbReference type="NCBI Taxonomy" id="6035"/>
    <lineage>
        <taxon>Eukaryota</taxon>
        <taxon>Fungi</taxon>
        <taxon>Fungi incertae sedis</taxon>
        <taxon>Microsporidia</taxon>
        <taxon>Unikaryonidae</taxon>
        <taxon>Encephalitozoon</taxon>
    </lineage>
</organism>
<dbReference type="EMBL" id="KC513637">
    <property type="protein sequence ID" value="AGE96650.1"/>
    <property type="molecule type" value="Genomic_DNA"/>
</dbReference>
<keyword evidence="3" id="KW-0812">Transmembrane</keyword>